<name>A0ABT0RC53_9SPHN</name>
<keyword evidence="2 5" id="KW-0812">Transmembrane</keyword>
<evidence type="ECO:0000256" key="3">
    <source>
        <dbReference type="ARBA" id="ARBA00022989"/>
    </source>
</evidence>
<evidence type="ECO:0000313" key="6">
    <source>
        <dbReference type="EMBL" id="MCL6677837.1"/>
    </source>
</evidence>
<comment type="caution">
    <text evidence="6">The sequence shown here is derived from an EMBL/GenBank/DDBJ whole genome shotgun (WGS) entry which is preliminary data.</text>
</comment>
<feature type="transmembrane region" description="Helical" evidence="5">
    <location>
        <begin position="7"/>
        <end position="25"/>
    </location>
</feature>
<sequence>MGRIADYAERLFLILLSATFLQAMLTNAVAHPYVLLLCVSETLPVFLMIIRRPGEMAMKPYPFFLAFVGTAAPLLVRPVAGGFQLLPDAVIAGLMTLGVGINVSAKLALWRSFGLAPANRGVRSGGPYKFIRHPMYLGYFVTQVGFLLANLTLGNLIKYLVTWTVQVLRIREEEKFLLKDAAYRDLARQVKFRLVPGVY</sequence>
<feature type="transmembrane region" description="Helical" evidence="5">
    <location>
        <begin position="62"/>
        <end position="83"/>
    </location>
</feature>
<dbReference type="PANTHER" id="PTHR43847">
    <property type="entry name" value="BLL3993 PROTEIN"/>
    <property type="match status" value="1"/>
</dbReference>
<feature type="transmembrane region" description="Helical" evidence="5">
    <location>
        <begin position="31"/>
        <end position="50"/>
    </location>
</feature>
<organism evidence="6 7">
    <name type="scientific">Sphingomonas anseongensis</name>
    <dbReference type="NCBI Taxonomy" id="2908207"/>
    <lineage>
        <taxon>Bacteria</taxon>
        <taxon>Pseudomonadati</taxon>
        <taxon>Pseudomonadota</taxon>
        <taxon>Alphaproteobacteria</taxon>
        <taxon>Sphingomonadales</taxon>
        <taxon>Sphingomonadaceae</taxon>
        <taxon>Sphingomonas</taxon>
    </lineage>
</organism>
<gene>
    <name evidence="6" type="ORF">LZ519_00665</name>
</gene>
<keyword evidence="3 5" id="KW-1133">Transmembrane helix</keyword>
<evidence type="ECO:0000256" key="2">
    <source>
        <dbReference type="ARBA" id="ARBA00022692"/>
    </source>
</evidence>
<dbReference type="InterPro" id="IPR052527">
    <property type="entry name" value="Metal_cation-efflux_comp"/>
</dbReference>
<proteinExistence type="predicted"/>
<evidence type="ECO:0008006" key="8">
    <source>
        <dbReference type="Google" id="ProtNLM"/>
    </source>
</evidence>
<evidence type="ECO:0000256" key="1">
    <source>
        <dbReference type="ARBA" id="ARBA00004141"/>
    </source>
</evidence>
<dbReference type="Gene3D" id="1.20.120.1630">
    <property type="match status" value="1"/>
</dbReference>
<protein>
    <recommendedName>
        <fullName evidence="8">Isoprenylcysteine carboxylmethyltransferase family protein</fullName>
    </recommendedName>
</protein>
<keyword evidence="7" id="KW-1185">Reference proteome</keyword>
<evidence type="ECO:0000256" key="4">
    <source>
        <dbReference type="ARBA" id="ARBA00023136"/>
    </source>
</evidence>
<dbReference type="Pfam" id="PF04140">
    <property type="entry name" value="ICMT"/>
    <property type="match status" value="1"/>
</dbReference>
<dbReference type="RefSeq" id="WP_249866826.1">
    <property type="nucleotide sequence ID" value="NZ_JAMGBC010000001.1"/>
</dbReference>
<dbReference type="InterPro" id="IPR007269">
    <property type="entry name" value="ICMT_MeTrfase"/>
</dbReference>
<reference evidence="6" key="1">
    <citation type="submission" date="2022-05" db="EMBL/GenBank/DDBJ databases">
        <authorList>
            <person name="Jo J.-H."/>
            <person name="Im W.-T."/>
        </authorList>
    </citation>
    <scope>NUCLEOTIDE SEQUENCE</scope>
    <source>
        <strain evidence="6">RG327</strain>
    </source>
</reference>
<feature type="transmembrane region" description="Helical" evidence="5">
    <location>
        <begin position="136"/>
        <end position="157"/>
    </location>
</feature>
<comment type="subcellular location">
    <subcellularLocation>
        <location evidence="1">Membrane</location>
        <topology evidence="1">Multi-pass membrane protein</topology>
    </subcellularLocation>
</comment>
<evidence type="ECO:0000256" key="5">
    <source>
        <dbReference type="SAM" id="Phobius"/>
    </source>
</evidence>
<dbReference type="Proteomes" id="UP001165343">
    <property type="component" value="Unassembled WGS sequence"/>
</dbReference>
<dbReference type="EMBL" id="JAMGBC010000001">
    <property type="protein sequence ID" value="MCL6677837.1"/>
    <property type="molecule type" value="Genomic_DNA"/>
</dbReference>
<keyword evidence="4 5" id="KW-0472">Membrane</keyword>
<accession>A0ABT0RC53</accession>
<dbReference type="PANTHER" id="PTHR43847:SF1">
    <property type="entry name" value="BLL3993 PROTEIN"/>
    <property type="match status" value="1"/>
</dbReference>
<evidence type="ECO:0000313" key="7">
    <source>
        <dbReference type="Proteomes" id="UP001165343"/>
    </source>
</evidence>